<evidence type="ECO:0000259" key="10">
    <source>
        <dbReference type="PROSITE" id="PS50884"/>
    </source>
</evidence>
<name>A0A1S4D0Y2_TOBAC</name>
<evidence type="ECO:0000256" key="9">
    <source>
        <dbReference type="RuleBase" id="RU369094"/>
    </source>
</evidence>
<comment type="function">
    <text evidence="9">Transcription factor that binds specifically to a 5'-AA[AG]G-3' consensus core sequence.</text>
</comment>
<dbReference type="AlphaFoldDB" id="A0A1S4D0Y2"/>
<dbReference type="STRING" id="4097.A0A1S4D0Y2"/>
<dbReference type="Proteomes" id="UP000790787">
    <property type="component" value="Chromosome 23"/>
</dbReference>
<dbReference type="InterPro" id="IPR003851">
    <property type="entry name" value="Znf_Dof"/>
</dbReference>
<sequence>MAKPEPLNCPRCGSTNTKFCYYNNYNKSQPRHFCKGCKRHWTEGGILRNVPVGGGRKNKRLKITREKSNSPVVVDDEEKNVFDNLYHELNLPSSSLPHDTITNNLHLNSPKILSHSCQTLKRCTTSERSDTDPTVFLKSPSNIAKTGVPQDEDMLLSFSSAIGSSFNKIPCSIPTSADQSSNIYNYMENLDSTMEESTITWQGPGTSSLMMENMQSYWNWNDIEALVSGDDLNILWDDTEIKP</sequence>
<dbReference type="PaxDb" id="4097-A0A1S4D0Y2"/>
<dbReference type="GO" id="GO:0005634">
    <property type="term" value="C:nucleus"/>
    <property type="evidence" value="ECO:0007669"/>
    <property type="project" value="UniProtKB-SubCell"/>
</dbReference>
<organism evidence="11 12">
    <name type="scientific">Nicotiana tabacum</name>
    <name type="common">Common tobacco</name>
    <dbReference type="NCBI Taxonomy" id="4097"/>
    <lineage>
        <taxon>Eukaryota</taxon>
        <taxon>Viridiplantae</taxon>
        <taxon>Streptophyta</taxon>
        <taxon>Embryophyta</taxon>
        <taxon>Tracheophyta</taxon>
        <taxon>Spermatophyta</taxon>
        <taxon>Magnoliopsida</taxon>
        <taxon>eudicotyledons</taxon>
        <taxon>Gunneridae</taxon>
        <taxon>Pentapetalae</taxon>
        <taxon>asterids</taxon>
        <taxon>lamiids</taxon>
        <taxon>Solanales</taxon>
        <taxon>Solanaceae</taxon>
        <taxon>Nicotianoideae</taxon>
        <taxon>Nicotianeae</taxon>
        <taxon>Nicotiana</taxon>
    </lineage>
</organism>
<evidence type="ECO:0000256" key="8">
    <source>
        <dbReference type="PROSITE-ProRule" id="PRU00071"/>
    </source>
</evidence>
<dbReference type="Pfam" id="PF02701">
    <property type="entry name" value="Zn_ribbon_Dof"/>
    <property type="match status" value="1"/>
</dbReference>
<keyword evidence="11" id="KW-1185">Reference proteome</keyword>
<dbReference type="GO" id="GO:0003677">
    <property type="term" value="F:DNA binding"/>
    <property type="evidence" value="ECO:0007669"/>
    <property type="project" value="UniProtKB-UniRule"/>
</dbReference>
<accession>A0A1S4D0Y2</accession>
<keyword evidence="4 9" id="KW-0805">Transcription regulation</keyword>
<keyword evidence="5 8" id="KW-0238">DNA-binding</keyword>
<keyword evidence="2 8" id="KW-0863">Zinc-finger</keyword>
<protein>
    <recommendedName>
        <fullName evidence="9">Dof zinc finger protein</fullName>
    </recommendedName>
</protein>
<dbReference type="PANTHER" id="PTHR31992">
    <property type="entry name" value="DOF ZINC FINGER PROTEIN DOF1.4-RELATED"/>
    <property type="match status" value="1"/>
</dbReference>
<evidence type="ECO:0000256" key="7">
    <source>
        <dbReference type="ARBA" id="ARBA00023242"/>
    </source>
</evidence>
<dbReference type="GeneID" id="107824784"/>
<evidence type="ECO:0000313" key="12">
    <source>
        <dbReference type="RefSeq" id="XP_016507077.1"/>
    </source>
</evidence>
<gene>
    <name evidence="12" type="primary">LOC107824784</name>
</gene>
<dbReference type="KEGG" id="nta:107824784"/>
<evidence type="ECO:0000256" key="3">
    <source>
        <dbReference type="ARBA" id="ARBA00022833"/>
    </source>
</evidence>
<dbReference type="PROSITE" id="PS01361">
    <property type="entry name" value="ZF_DOF_1"/>
    <property type="match status" value="1"/>
</dbReference>
<keyword evidence="6 9" id="KW-0804">Transcription</keyword>
<keyword evidence="3 9" id="KW-0862">Zinc</keyword>
<dbReference type="GO" id="GO:0008270">
    <property type="term" value="F:zinc ion binding"/>
    <property type="evidence" value="ECO:0007669"/>
    <property type="project" value="UniProtKB-KW"/>
</dbReference>
<reference evidence="11" key="1">
    <citation type="journal article" date="2014" name="Nat. Commun.">
        <title>The tobacco genome sequence and its comparison with those of tomato and potato.</title>
        <authorList>
            <person name="Sierro N."/>
            <person name="Battey J.N."/>
            <person name="Ouadi S."/>
            <person name="Bakaher N."/>
            <person name="Bovet L."/>
            <person name="Willig A."/>
            <person name="Goepfert S."/>
            <person name="Peitsch M.C."/>
            <person name="Ivanov N.V."/>
        </authorList>
    </citation>
    <scope>NUCLEOTIDE SEQUENCE [LARGE SCALE GENOMIC DNA]</scope>
</reference>
<dbReference type="PROSITE" id="PS50884">
    <property type="entry name" value="ZF_DOF_2"/>
    <property type="match status" value="1"/>
</dbReference>
<dbReference type="PANTHER" id="PTHR31992:SF97">
    <property type="entry name" value="DOF ZINC FINGER PROTEIN"/>
    <property type="match status" value="1"/>
</dbReference>
<reference evidence="12" key="2">
    <citation type="submission" date="2025-08" db="UniProtKB">
        <authorList>
            <consortium name="RefSeq"/>
        </authorList>
    </citation>
    <scope>IDENTIFICATION</scope>
    <source>
        <tissue evidence="12">Leaf</tissue>
    </source>
</reference>
<evidence type="ECO:0000256" key="5">
    <source>
        <dbReference type="ARBA" id="ARBA00023125"/>
    </source>
</evidence>
<evidence type="ECO:0000256" key="6">
    <source>
        <dbReference type="ARBA" id="ARBA00023163"/>
    </source>
</evidence>
<keyword evidence="7 8" id="KW-0539">Nucleus</keyword>
<dbReference type="RefSeq" id="XP_016507077.1">
    <property type="nucleotide sequence ID" value="XM_016651591.1"/>
</dbReference>
<comment type="subcellular location">
    <subcellularLocation>
        <location evidence="8 9">Nucleus</location>
    </subcellularLocation>
</comment>
<keyword evidence="1 9" id="KW-0479">Metal-binding</keyword>
<evidence type="ECO:0000313" key="11">
    <source>
        <dbReference type="Proteomes" id="UP000790787"/>
    </source>
</evidence>
<proteinExistence type="predicted"/>
<dbReference type="GO" id="GO:0003700">
    <property type="term" value="F:DNA-binding transcription factor activity"/>
    <property type="evidence" value="ECO:0007669"/>
    <property type="project" value="UniProtKB-UniRule"/>
</dbReference>
<evidence type="ECO:0000256" key="4">
    <source>
        <dbReference type="ARBA" id="ARBA00023015"/>
    </source>
</evidence>
<dbReference type="OrthoDB" id="1927254at2759"/>
<evidence type="ECO:0000256" key="1">
    <source>
        <dbReference type="ARBA" id="ARBA00022723"/>
    </source>
</evidence>
<dbReference type="InterPro" id="IPR045174">
    <property type="entry name" value="Dof"/>
</dbReference>
<feature type="domain" description="Dof-type" evidence="10">
    <location>
        <begin position="7"/>
        <end position="61"/>
    </location>
</feature>
<evidence type="ECO:0000256" key="2">
    <source>
        <dbReference type="ARBA" id="ARBA00022771"/>
    </source>
</evidence>
<dbReference type="OMA" id="QTWQEPI"/>